<comment type="caution">
    <text evidence="6">The sequence shown here is derived from an EMBL/GenBank/DDBJ whole genome shotgun (WGS) entry which is preliminary data.</text>
</comment>
<dbReference type="InterPro" id="IPR034087">
    <property type="entry name" value="C/VIF1"/>
</dbReference>
<evidence type="ECO:0000256" key="1">
    <source>
        <dbReference type="ARBA" id="ARBA00022729"/>
    </source>
</evidence>
<evidence type="ECO:0000256" key="2">
    <source>
        <dbReference type="ARBA" id="ARBA00023157"/>
    </source>
</evidence>
<dbReference type="FunFam" id="1.20.140.40:FF:000009">
    <property type="entry name" value="Invertase/pectin methylesterase inhibitor family protein"/>
    <property type="match status" value="1"/>
</dbReference>
<keyword evidence="7" id="KW-1185">Reference proteome</keyword>
<organism evidence="6 7">
    <name type="scientific">Quillaja saponaria</name>
    <name type="common">Soap bark tree</name>
    <dbReference type="NCBI Taxonomy" id="32244"/>
    <lineage>
        <taxon>Eukaryota</taxon>
        <taxon>Viridiplantae</taxon>
        <taxon>Streptophyta</taxon>
        <taxon>Embryophyta</taxon>
        <taxon>Tracheophyta</taxon>
        <taxon>Spermatophyta</taxon>
        <taxon>Magnoliopsida</taxon>
        <taxon>eudicotyledons</taxon>
        <taxon>Gunneridae</taxon>
        <taxon>Pentapetalae</taxon>
        <taxon>rosids</taxon>
        <taxon>fabids</taxon>
        <taxon>Fabales</taxon>
        <taxon>Quillajaceae</taxon>
        <taxon>Quillaja</taxon>
    </lineage>
</organism>
<dbReference type="AlphaFoldDB" id="A0AAD7VLJ2"/>
<keyword evidence="1 4" id="KW-0732">Signal</keyword>
<feature type="domain" description="Pectinesterase inhibitor" evidence="5">
    <location>
        <begin position="33"/>
        <end position="175"/>
    </location>
</feature>
<protein>
    <submittedName>
        <fullName evidence="6">Pectinesterase inhibitor-like protein</fullName>
    </submittedName>
</protein>
<dbReference type="PANTHER" id="PTHR36710:SF13">
    <property type="entry name" value="PUTATIVE-RELATED"/>
    <property type="match status" value="1"/>
</dbReference>
<dbReference type="NCBIfam" id="TIGR01614">
    <property type="entry name" value="PME_inhib"/>
    <property type="match status" value="1"/>
</dbReference>
<evidence type="ECO:0000313" key="7">
    <source>
        <dbReference type="Proteomes" id="UP001163823"/>
    </source>
</evidence>
<dbReference type="InterPro" id="IPR035513">
    <property type="entry name" value="Invertase/methylesterase_inhib"/>
</dbReference>
<dbReference type="GO" id="GO:0004857">
    <property type="term" value="F:enzyme inhibitor activity"/>
    <property type="evidence" value="ECO:0007669"/>
    <property type="project" value="InterPro"/>
</dbReference>
<keyword evidence="2" id="KW-1015">Disulfide bond</keyword>
<feature type="chain" id="PRO_5042256314" evidence="4">
    <location>
        <begin position="19"/>
        <end position="180"/>
    </location>
</feature>
<dbReference type="KEGG" id="qsa:O6P43_003699"/>
<dbReference type="SUPFAM" id="SSF101148">
    <property type="entry name" value="Plant invertase/pectin methylesterase inhibitor"/>
    <property type="match status" value="1"/>
</dbReference>
<dbReference type="InterPro" id="IPR006501">
    <property type="entry name" value="Pectinesterase_inhib_dom"/>
</dbReference>
<feature type="signal peptide" evidence="4">
    <location>
        <begin position="1"/>
        <end position="18"/>
    </location>
</feature>
<gene>
    <name evidence="6" type="ORF">O6P43_003699</name>
</gene>
<dbReference type="PANTHER" id="PTHR36710">
    <property type="entry name" value="PECTINESTERASE INHIBITOR-LIKE"/>
    <property type="match status" value="1"/>
</dbReference>
<evidence type="ECO:0000256" key="4">
    <source>
        <dbReference type="SAM" id="SignalP"/>
    </source>
</evidence>
<dbReference type="SMART" id="SM00856">
    <property type="entry name" value="PMEI"/>
    <property type="match status" value="1"/>
</dbReference>
<sequence length="180" mass="19743">MKTLKSLALIFLIHAVFATIFMGKTECRIVLPNKANLIDQTCKKTPYYALCVSSLQSDPRSKDADVRGLARILVDVMNSKATQTLKQISKLLQGSRVHRVKIALSDCAHSYYAILKADVPEAVEALDKGDFKFAEDGANDAAIEANSCERGFSGKSMLTQMNIQVHDVAEVLSAIVRLLL</sequence>
<evidence type="ECO:0000259" key="5">
    <source>
        <dbReference type="SMART" id="SM00856"/>
    </source>
</evidence>
<dbReference type="EMBL" id="JARAOO010000002">
    <property type="protein sequence ID" value="KAJ7980421.1"/>
    <property type="molecule type" value="Genomic_DNA"/>
</dbReference>
<dbReference type="Proteomes" id="UP001163823">
    <property type="component" value="Chromosome 2"/>
</dbReference>
<reference evidence="6" key="1">
    <citation type="journal article" date="2023" name="Science">
        <title>Elucidation of the pathway for biosynthesis of saponin adjuvants from the soapbark tree.</title>
        <authorList>
            <person name="Reed J."/>
            <person name="Orme A."/>
            <person name="El-Demerdash A."/>
            <person name="Owen C."/>
            <person name="Martin L.B.B."/>
            <person name="Misra R.C."/>
            <person name="Kikuchi S."/>
            <person name="Rejzek M."/>
            <person name="Martin A.C."/>
            <person name="Harkess A."/>
            <person name="Leebens-Mack J."/>
            <person name="Louveau T."/>
            <person name="Stephenson M.J."/>
            <person name="Osbourn A."/>
        </authorList>
    </citation>
    <scope>NUCLEOTIDE SEQUENCE</scope>
    <source>
        <strain evidence="6">S10</strain>
    </source>
</reference>
<comment type="similarity">
    <text evidence="3">Belongs to the PMEI family.</text>
</comment>
<proteinExistence type="inferred from homology"/>
<dbReference type="Pfam" id="PF04043">
    <property type="entry name" value="PMEI"/>
    <property type="match status" value="1"/>
</dbReference>
<dbReference type="InterPro" id="IPR052421">
    <property type="entry name" value="PCW_Enzyme_Inhibitor"/>
</dbReference>
<name>A0AAD7VLJ2_QUISA</name>
<dbReference type="CDD" id="cd15796">
    <property type="entry name" value="CIF_like"/>
    <property type="match status" value="1"/>
</dbReference>
<dbReference type="Gene3D" id="1.20.140.40">
    <property type="entry name" value="Invertase/pectin methylesterase inhibitor family protein"/>
    <property type="match status" value="1"/>
</dbReference>
<accession>A0AAD7VLJ2</accession>
<evidence type="ECO:0000256" key="3">
    <source>
        <dbReference type="ARBA" id="ARBA00038471"/>
    </source>
</evidence>
<evidence type="ECO:0000313" key="6">
    <source>
        <dbReference type="EMBL" id="KAJ7980421.1"/>
    </source>
</evidence>